<evidence type="ECO:0000256" key="9">
    <source>
        <dbReference type="ARBA" id="ARBA00022670"/>
    </source>
</evidence>
<evidence type="ECO:0000256" key="11">
    <source>
        <dbReference type="ARBA" id="ARBA00022729"/>
    </source>
</evidence>
<comment type="caution">
    <text evidence="24">The sequence shown here is derived from an EMBL/GenBank/DDBJ whole genome shotgun (WGS) entry which is preliminary data.</text>
</comment>
<reference evidence="24" key="1">
    <citation type="submission" date="2023-10" db="EMBL/GenBank/DDBJ databases">
        <title>Genome assembly of Pristionchus species.</title>
        <authorList>
            <person name="Yoshida K."/>
            <person name="Sommer R.J."/>
        </authorList>
    </citation>
    <scope>NUCLEOTIDE SEQUENCE</scope>
    <source>
        <strain evidence="24">RS5133</strain>
    </source>
</reference>
<evidence type="ECO:0000256" key="15">
    <source>
        <dbReference type="ARBA" id="ARBA00023034"/>
    </source>
</evidence>
<dbReference type="GO" id="GO:0070573">
    <property type="term" value="F:metallodipeptidase activity"/>
    <property type="evidence" value="ECO:0007669"/>
    <property type="project" value="InterPro"/>
</dbReference>
<keyword evidence="9" id="KW-0645">Protease</keyword>
<dbReference type="GO" id="GO:0005783">
    <property type="term" value="C:endoplasmic reticulum"/>
    <property type="evidence" value="ECO:0007669"/>
    <property type="project" value="UniProtKB-SubCell"/>
</dbReference>
<evidence type="ECO:0000256" key="14">
    <source>
        <dbReference type="ARBA" id="ARBA00022833"/>
    </source>
</evidence>
<organism evidence="24 25">
    <name type="scientific">Pristionchus fissidentatus</name>
    <dbReference type="NCBI Taxonomy" id="1538716"/>
    <lineage>
        <taxon>Eukaryota</taxon>
        <taxon>Metazoa</taxon>
        <taxon>Ecdysozoa</taxon>
        <taxon>Nematoda</taxon>
        <taxon>Chromadorea</taxon>
        <taxon>Rhabditida</taxon>
        <taxon>Rhabditina</taxon>
        <taxon>Diplogasteromorpha</taxon>
        <taxon>Diplogasteroidea</taxon>
        <taxon>Neodiplogasteridae</taxon>
        <taxon>Pristionchus</taxon>
    </lineage>
</organism>
<keyword evidence="7" id="KW-0964">Secreted</keyword>
<evidence type="ECO:0000256" key="7">
    <source>
        <dbReference type="ARBA" id="ARBA00022525"/>
    </source>
</evidence>
<feature type="non-terminal residue" evidence="24">
    <location>
        <position position="1"/>
    </location>
</feature>
<feature type="chain" id="PRO_5043439572" description="Carboxypeptidase Q" evidence="22">
    <location>
        <begin position="24"/>
        <end position="469"/>
    </location>
</feature>
<dbReference type="Gene3D" id="3.40.630.10">
    <property type="entry name" value="Zn peptidases"/>
    <property type="match status" value="1"/>
</dbReference>
<dbReference type="InterPro" id="IPR039866">
    <property type="entry name" value="CPQ"/>
</dbReference>
<evidence type="ECO:0000313" key="25">
    <source>
        <dbReference type="Proteomes" id="UP001432322"/>
    </source>
</evidence>
<keyword evidence="13" id="KW-0256">Endoplasmic reticulum</keyword>
<evidence type="ECO:0000256" key="10">
    <source>
        <dbReference type="ARBA" id="ARBA00022723"/>
    </source>
</evidence>
<dbReference type="AlphaFoldDB" id="A0AAV5V037"/>
<evidence type="ECO:0000256" key="1">
    <source>
        <dbReference type="ARBA" id="ARBA00004240"/>
    </source>
</evidence>
<dbReference type="FunFam" id="3.40.630.10:FF:000112">
    <property type="entry name" value="Carboxypeptidase Q"/>
    <property type="match status" value="1"/>
</dbReference>
<dbReference type="GO" id="GO:0006508">
    <property type="term" value="P:proteolysis"/>
    <property type="evidence" value="ECO:0007669"/>
    <property type="project" value="UniProtKB-KW"/>
</dbReference>
<evidence type="ECO:0000256" key="3">
    <source>
        <dbReference type="ARBA" id="ARBA00004555"/>
    </source>
</evidence>
<proteinExistence type="inferred from homology"/>
<keyword evidence="19" id="KW-0458">Lysosome</keyword>
<comment type="subunit">
    <text evidence="20">Homodimer. The monomeric form is inactive while the homodimer is active.</text>
</comment>
<dbReference type="EMBL" id="BTSY01000002">
    <property type="protein sequence ID" value="GMT12901.1"/>
    <property type="molecule type" value="Genomic_DNA"/>
</dbReference>
<keyword evidence="25" id="KW-1185">Reference proteome</keyword>
<keyword evidence="18" id="KW-0325">Glycoprotein</keyword>
<sequence>GMTINRVTTAVLFLLSALVATSSVSKSLGAKRSSVAKFEWQTSSLISHLTNGPETGEPMRFLAELCDDYGPRQVGSTNLEKAIDFVVSTLRQDGFDNVHTEKVGNLPYWIRGDDKVEMIEPRHHKFNVLAVDGSPSGFVEGEAIVVRSYGELARMNYAGKIVVVAEPYYGYGRSWQLRSAARVLGERGALAVLLNSAAPMSLYTPHTGNGARGSRIPSLSITTEEAEMLARLYERKKRIVLRLDVRSRDMPYKTSSRNVVFEIKGSKKPSEIVLISAHIDSWDVGQGAVDDGGGIAAIRSAMRAIKELGDRDERFRPSRTIRGVFFTAEEQGYLGAKAYDDAHKSDNIILAAETDQGAFRPRLANSTFKFMGDSRQQLRIEAIAAQLTAQNIPMRVNYSDSQGDIYNLAQPRNIPAVNFVPDKGSDNFYFRYHHSQADYVSVFEEGDLEYTAAVFAAMANIIANQDDWR</sequence>
<evidence type="ECO:0000256" key="18">
    <source>
        <dbReference type="ARBA" id="ARBA00023180"/>
    </source>
</evidence>
<keyword evidence="17" id="KW-0865">Zymogen</keyword>
<keyword evidence="14" id="KW-0862">Zinc</keyword>
<evidence type="ECO:0000256" key="6">
    <source>
        <dbReference type="ARBA" id="ARBA00014116"/>
    </source>
</evidence>
<dbReference type="GO" id="GO:0005615">
    <property type="term" value="C:extracellular space"/>
    <property type="evidence" value="ECO:0007669"/>
    <property type="project" value="TreeGrafter"/>
</dbReference>
<dbReference type="GO" id="GO:0005764">
    <property type="term" value="C:lysosome"/>
    <property type="evidence" value="ECO:0007669"/>
    <property type="project" value="UniProtKB-SubCell"/>
</dbReference>
<evidence type="ECO:0000256" key="20">
    <source>
        <dbReference type="ARBA" id="ARBA00025833"/>
    </source>
</evidence>
<evidence type="ECO:0000256" key="16">
    <source>
        <dbReference type="ARBA" id="ARBA00023049"/>
    </source>
</evidence>
<accession>A0AAV5V037</accession>
<evidence type="ECO:0000256" key="22">
    <source>
        <dbReference type="SAM" id="SignalP"/>
    </source>
</evidence>
<dbReference type="GO" id="GO:0046872">
    <property type="term" value="F:metal ion binding"/>
    <property type="evidence" value="ECO:0007669"/>
    <property type="project" value="UniProtKB-KW"/>
</dbReference>
<evidence type="ECO:0000256" key="19">
    <source>
        <dbReference type="ARBA" id="ARBA00023228"/>
    </source>
</evidence>
<dbReference type="GO" id="GO:0004180">
    <property type="term" value="F:carboxypeptidase activity"/>
    <property type="evidence" value="ECO:0007669"/>
    <property type="project" value="UniProtKB-KW"/>
</dbReference>
<gene>
    <name evidence="24" type="ORF">PFISCL1PPCAC_4198</name>
</gene>
<dbReference type="InterPro" id="IPR007484">
    <property type="entry name" value="Peptidase_M28"/>
</dbReference>
<evidence type="ECO:0000256" key="13">
    <source>
        <dbReference type="ARBA" id="ARBA00022824"/>
    </source>
</evidence>
<evidence type="ECO:0000259" key="23">
    <source>
        <dbReference type="Pfam" id="PF04389"/>
    </source>
</evidence>
<dbReference type="SUPFAM" id="SSF53187">
    <property type="entry name" value="Zn-dependent exopeptidases"/>
    <property type="match status" value="1"/>
</dbReference>
<evidence type="ECO:0000256" key="2">
    <source>
        <dbReference type="ARBA" id="ARBA00004371"/>
    </source>
</evidence>
<evidence type="ECO:0000256" key="12">
    <source>
        <dbReference type="ARBA" id="ARBA00022801"/>
    </source>
</evidence>
<keyword evidence="12" id="KW-0378">Hydrolase</keyword>
<comment type="subcellular location">
    <subcellularLocation>
        <location evidence="1">Endoplasmic reticulum</location>
    </subcellularLocation>
    <subcellularLocation>
        <location evidence="3">Golgi apparatus</location>
    </subcellularLocation>
    <subcellularLocation>
        <location evidence="2">Lysosome</location>
    </subcellularLocation>
    <subcellularLocation>
        <location evidence="4">Secreted</location>
    </subcellularLocation>
</comment>
<dbReference type="PANTHER" id="PTHR12053:SF3">
    <property type="entry name" value="CARBOXYPEPTIDASE Q"/>
    <property type="match status" value="1"/>
</dbReference>
<keyword evidence="16" id="KW-0482">Metalloprotease</keyword>
<evidence type="ECO:0000256" key="21">
    <source>
        <dbReference type="ARBA" id="ARBA00033328"/>
    </source>
</evidence>
<keyword evidence="11 22" id="KW-0732">Signal</keyword>
<dbReference type="GO" id="GO:0005794">
    <property type="term" value="C:Golgi apparatus"/>
    <property type="evidence" value="ECO:0007669"/>
    <property type="project" value="UniProtKB-SubCell"/>
</dbReference>
<dbReference type="Gene3D" id="3.50.30.30">
    <property type="match status" value="1"/>
</dbReference>
<dbReference type="Pfam" id="PF04389">
    <property type="entry name" value="Peptidase_M28"/>
    <property type="match status" value="1"/>
</dbReference>
<keyword evidence="8" id="KW-0121">Carboxypeptidase</keyword>
<dbReference type="GO" id="GO:0043171">
    <property type="term" value="P:peptide catabolic process"/>
    <property type="evidence" value="ECO:0007669"/>
    <property type="project" value="TreeGrafter"/>
</dbReference>
<evidence type="ECO:0000256" key="8">
    <source>
        <dbReference type="ARBA" id="ARBA00022645"/>
    </source>
</evidence>
<evidence type="ECO:0000256" key="5">
    <source>
        <dbReference type="ARBA" id="ARBA00010918"/>
    </source>
</evidence>
<protein>
    <recommendedName>
        <fullName evidence="6">Carboxypeptidase Q</fullName>
    </recommendedName>
    <alternativeName>
        <fullName evidence="21">Plasma glutamate carboxypeptidase</fullName>
    </alternativeName>
</protein>
<evidence type="ECO:0000313" key="24">
    <source>
        <dbReference type="EMBL" id="GMT12901.1"/>
    </source>
</evidence>
<dbReference type="FunFam" id="3.40.630.10:FF:000176">
    <property type="entry name" value="Transferrin receptor, putative"/>
    <property type="match status" value="1"/>
</dbReference>
<feature type="signal peptide" evidence="22">
    <location>
        <begin position="1"/>
        <end position="23"/>
    </location>
</feature>
<keyword evidence="10" id="KW-0479">Metal-binding</keyword>
<comment type="similarity">
    <text evidence="5">Belongs to the peptidase M28 family.</text>
</comment>
<keyword evidence="15" id="KW-0333">Golgi apparatus</keyword>
<name>A0AAV5V037_9BILA</name>
<dbReference type="Proteomes" id="UP001432322">
    <property type="component" value="Unassembled WGS sequence"/>
</dbReference>
<evidence type="ECO:0000256" key="4">
    <source>
        <dbReference type="ARBA" id="ARBA00004613"/>
    </source>
</evidence>
<feature type="domain" description="Peptidase M28" evidence="23">
    <location>
        <begin position="258"/>
        <end position="457"/>
    </location>
</feature>
<dbReference type="PANTHER" id="PTHR12053">
    <property type="entry name" value="PROTEASE FAMILY M28 PLASMA GLUTAMATE CARBOXYPEPTIDASE-RELATED"/>
    <property type="match status" value="1"/>
</dbReference>
<evidence type="ECO:0000256" key="17">
    <source>
        <dbReference type="ARBA" id="ARBA00023145"/>
    </source>
</evidence>